<name>A0AAD4J3Z0_PERFH</name>
<gene>
    <name evidence="12" type="ORF">C2S53_005693</name>
</gene>
<dbReference type="CDD" id="cd01851">
    <property type="entry name" value="GBP"/>
    <property type="match status" value="1"/>
</dbReference>
<keyword evidence="13" id="KW-1185">Reference proteome</keyword>
<reference evidence="12 13" key="1">
    <citation type="journal article" date="2021" name="Nat. Commun.">
        <title>Incipient diploidization of the medicinal plant Perilla within 10,000 years.</title>
        <authorList>
            <person name="Zhang Y."/>
            <person name="Shen Q."/>
            <person name="Leng L."/>
            <person name="Zhang D."/>
            <person name="Chen S."/>
            <person name="Shi Y."/>
            <person name="Ning Z."/>
            <person name="Chen S."/>
        </authorList>
    </citation>
    <scope>NUCLEOTIDE SEQUENCE [LARGE SCALE GENOMIC DNA]</scope>
    <source>
        <strain evidence="13">cv. PC099</strain>
    </source>
</reference>
<dbReference type="AlphaFoldDB" id="A0AAD4J3Z0"/>
<evidence type="ECO:0000313" key="12">
    <source>
        <dbReference type="EMBL" id="KAH6826687.1"/>
    </source>
</evidence>
<dbReference type="GO" id="GO:0016320">
    <property type="term" value="P:endoplasmic reticulum membrane fusion"/>
    <property type="evidence" value="ECO:0007669"/>
    <property type="project" value="TreeGrafter"/>
</dbReference>
<accession>A0AAD4J3Z0</accession>
<organism evidence="12 13">
    <name type="scientific">Perilla frutescens var. hirtella</name>
    <name type="common">Perilla citriodora</name>
    <name type="synonym">Perilla setoyensis</name>
    <dbReference type="NCBI Taxonomy" id="608512"/>
    <lineage>
        <taxon>Eukaryota</taxon>
        <taxon>Viridiplantae</taxon>
        <taxon>Streptophyta</taxon>
        <taxon>Embryophyta</taxon>
        <taxon>Tracheophyta</taxon>
        <taxon>Spermatophyta</taxon>
        <taxon>Magnoliopsida</taxon>
        <taxon>eudicotyledons</taxon>
        <taxon>Gunneridae</taxon>
        <taxon>Pentapetalae</taxon>
        <taxon>asterids</taxon>
        <taxon>lamiids</taxon>
        <taxon>Lamiales</taxon>
        <taxon>Lamiaceae</taxon>
        <taxon>Nepetoideae</taxon>
        <taxon>Elsholtzieae</taxon>
        <taxon>Perilla</taxon>
    </lineage>
</organism>
<keyword evidence="6" id="KW-0175">Coiled coil</keyword>
<comment type="similarity">
    <text evidence="9">Belongs to the TRAFAC class dynamin-like GTPase superfamily. GB1/RHD3 GTPase family.</text>
</comment>
<dbReference type="GO" id="GO:0003924">
    <property type="term" value="F:GTPase activity"/>
    <property type="evidence" value="ECO:0007669"/>
    <property type="project" value="TreeGrafter"/>
</dbReference>
<evidence type="ECO:0000259" key="11">
    <source>
        <dbReference type="PROSITE" id="PS51715"/>
    </source>
</evidence>
<dbReference type="Gene3D" id="3.40.50.300">
    <property type="entry name" value="P-loop containing nucleotide triphosphate hydrolases"/>
    <property type="match status" value="1"/>
</dbReference>
<dbReference type="GO" id="GO:0005783">
    <property type="term" value="C:endoplasmic reticulum"/>
    <property type="evidence" value="ECO:0007669"/>
    <property type="project" value="TreeGrafter"/>
</dbReference>
<dbReference type="PANTHER" id="PTHR45923:SF20">
    <property type="entry name" value="PROTEIN ROOT HAIR DEFECTIVE 3 HOMOLOG 2"/>
    <property type="match status" value="1"/>
</dbReference>
<dbReference type="EMBL" id="SDAM02000162">
    <property type="protein sequence ID" value="KAH6826687.1"/>
    <property type="molecule type" value="Genomic_DNA"/>
</dbReference>
<dbReference type="Proteomes" id="UP001190926">
    <property type="component" value="Unassembled WGS sequence"/>
</dbReference>
<dbReference type="SUPFAM" id="SSF52540">
    <property type="entry name" value="P-loop containing nucleoside triphosphate hydrolases"/>
    <property type="match status" value="1"/>
</dbReference>
<evidence type="ECO:0000256" key="7">
    <source>
        <dbReference type="ARBA" id="ARBA00023134"/>
    </source>
</evidence>
<keyword evidence="7" id="KW-0342">GTP-binding</keyword>
<dbReference type="PANTHER" id="PTHR45923">
    <property type="entry name" value="PROTEIN SEY1"/>
    <property type="match status" value="1"/>
</dbReference>
<evidence type="ECO:0000256" key="8">
    <source>
        <dbReference type="ARBA" id="ARBA00023136"/>
    </source>
</evidence>
<dbReference type="InterPro" id="IPR008803">
    <property type="entry name" value="RHD3/Sey1"/>
</dbReference>
<sequence>METISALVGRRHEDSRETQLISGNGEFNQTGLKDFIKSVKFHNRNVSYAIVAIMGPQSSGKSTLLNHLFHTKFKEMDTDNERGQTTNGIWIAKALDMEPFTMVVDLEGTDSGERGEDDTSFEKQSALFALAVAHVVLINIWCHDIGREHAANMPLLKTIFEVMLRLFSRRRTTLLFVIRDKTKSPIHILKSALMKDVEKIWNSVPKTEEFPGSHISHFFNVEVIALPHYELQEDQFKDQVAQLRKKFYNSISHGGLAGDRMDVVPASAFSLSVQKIWETIKQNKDLDLPAQKVMVANIRCEEIAKDKLSLFASDKAWLDIQDAAKTKIVLGFGADISSILRNRLLEYDSETKYFEEGVRNEKRKYLESEATRVVHPAYMKTLSHLRSEALRMFESGLQTHLSSGGGFAESVRICMDSCVLDFDRRCKDAAIEQAKWDADALTVREELRHDIRTQTLLVRTEKLPHVEEQSREWVSTMLNKQLKTLFEMGGEDKDIKWADVRSILNRESDAVAKKLSSALVAFELDQPLVQQMLQDIKRYATNLVVTRFKEEAHNVQKLITHRFIIALQKKDTKKRAERKEYYDSAYRKCLKLLSTMAVIRLDETYDHVENVIFSALMDAKGGVHAQHPLASDKWEEVPSDITLITPAECKDIWDQFELFMQSCLSQSKEAEEKFKKSNHWSVPTWVAVGLVALGVAGFIILLRVSNTDLALLVAALSKLGLIIGACLPCIEEVLKELKKAFNEFYNFVKDLFA</sequence>
<evidence type="ECO:0000256" key="5">
    <source>
        <dbReference type="ARBA" id="ARBA00022989"/>
    </source>
</evidence>
<keyword evidence="1 10" id="KW-0812">Transmembrane</keyword>
<proteinExistence type="inferred from homology"/>
<evidence type="ECO:0000256" key="2">
    <source>
        <dbReference type="ARBA" id="ARBA00022741"/>
    </source>
</evidence>
<evidence type="ECO:0000256" key="6">
    <source>
        <dbReference type="ARBA" id="ARBA00023054"/>
    </source>
</evidence>
<dbReference type="PROSITE" id="PS51715">
    <property type="entry name" value="G_GB1_RHD3"/>
    <property type="match status" value="1"/>
</dbReference>
<keyword evidence="4" id="KW-0256">Endoplasmic reticulum</keyword>
<feature type="transmembrane region" description="Helical" evidence="10">
    <location>
        <begin position="709"/>
        <end position="730"/>
    </location>
</feature>
<protein>
    <recommendedName>
        <fullName evidence="11">GB1/RHD3-type G domain-containing protein</fullName>
    </recommendedName>
</protein>
<dbReference type="InterPro" id="IPR046758">
    <property type="entry name" value="Sey1/RHD3-like_3HB"/>
</dbReference>
<evidence type="ECO:0000313" key="13">
    <source>
        <dbReference type="Proteomes" id="UP001190926"/>
    </source>
</evidence>
<comment type="caution">
    <text evidence="12">The sequence shown here is derived from an EMBL/GenBank/DDBJ whole genome shotgun (WGS) entry which is preliminary data.</text>
</comment>
<keyword evidence="2" id="KW-0547">Nucleotide-binding</keyword>
<evidence type="ECO:0000256" key="4">
    <source>
        <dbReference type="ARBA" id="ARBA00022824"/>
    </source>
</evidence>
<evidence type="ECO:0000256" key="10">
    <source>
        <dbReference type="SAM" id="Phobius"/>
    </source>
</evidence>
<keyword evidence="5 10" id="KW-1133">Transmembrane helix</keyword>
<dbReference type="Pfam" id="PF05879">
    <property type="entry name" value="RHD3_GTPase"/>
    <property type="match status" value="1"/>
</dbReference>
<dbReference type="FunFam" id="3.40.50.300:FF:002271">
    <property type="entry name" value="Protein ROOT HAIR DEFECTIVE 3 homolog"/>
    <property type="match status" value="1"/>
</dbReference>
<evidence type="ECO:0000256" key="9">
    <source>
        <dbReference type="PROSITE-ProRule" id="PRU01052"/>
    </source>
</evidence>
<feature type="transmembrane region" description="Helical" evidence="10">
    <location>
        <begin position="682"/>
        <end position="703"/>
    </location>
</feature>
<keyword evidence="8 10" id="KW-0472">Membrane</keyword>
<dbReference type="InterPro" id="IPR030386">
    <property type="entry name" value="G_GB1_RHD3_dom"/>
</dbReference>
<keyword evidence="3" id="KW-0378">Hydrolase</keyword>
<evidence type="ECO:0000256" key="3">
    <source>
        <dbReference type="ARBA" id="ARBA00022801"/>
    </source>
</evidence>
<dbReference type="GO" id="GO:0005525">
    <property type="term" value="F:GTP binding"/>
    <property type="evidence" value="ECO:0007669"/>
    <property type="project" value="UniProtKB-KW"/>
</dbReference>
<dbReference type="Pfam" id="PF20428">
    <property type="entry name" value="Sey1_3HB"/>
    <property type="match status" value="1"/>
</dbReference>
<dbReference type="InterPro" id="IPR027417">
    <property type="entry name" value="P-loop_NTPase"/>
</dbReference>
<evidence type="ECO:0000256" key="1">
    <source>
        <dbReference type="ARBA" id="ARBA00022692"/>
    </source>
</evidence>
<feature type="domain" description="GB1/RHD3-type G" evidence="11">
    <location>
        <begin position="45"/>
        <end position="260"/>
    </location>
</feature>